<sequence length="196" mass="21123">MIITHRQELRLIDMTESGAGATAPYTDAARARLVMAYEACELAELARVAVPIGEHELNPDGTTRAPGAVLADAARVLAAAQRFFEAAAVFERVGGADWQLIGDVLDVSPRTAWTRFAMSEAAFRKELLSREGTRPGGATCEVTSLRAYMAREPLETALDLDDWVLRHEDGDSGLGTAPVSGGLVRSDRQRRTGKPS</sequence>
<evidence type="ECO:0000256" key="1">
    <source>
        <dbReference type="SAM" id="MobiDB-lite"/>
    </source>
</evidence>
<reference evidence="2" key="1">
    <citation type="submission" date="2020-11" db="EMBL/GenBank/DDBJ databases">
        <title>Whole-genome analyses of Nonomuraea sp. K274.</title>
        <authorList>
            <person name="Veyisoglu A."/>
        </authorList>
    </citation>
    <scope>NUCLEOTIDE SEQUENCE</scope>
    <source>
        <strain evidence="2">K274</strain>
    </source>
</reference>
<proteinExistence type="predicted"/>
<evidence type="ECO:0000313" key="2">
    <source>
        <dbReference type="EMBL" id="MBF8191978.1"/>
    </source>
</evidence>
<name>A0A931F5D2_9ACTN</name>
<dbReference type="EMBL" id="JADOGI010000186">
    <property type="protein sequence ID" value="MBF8191978.1"/>
    <property type="molecule type" value="Genomic_DNA"/>
</dbReference>
<organism evidence="2 3">
    <name type="scientific">Nonomuraea cypriaca</name>
    <dbReference type="NCBI Taxonomy" id="1187855"/>
    <lineage>
        <taxon>Bacteria</taxon>
        <taxon>Bacillati</taxon>
        <taxon>Actinomycetota</taxon>
        <taxon>Actinomycetes</taxon>
        <taxon>Streptosporangiales</taxon>
        <taxon>Streptosporangiaceae</taxon>
        <taxon>Nonomuraea</taxon>
    </lineage>
</organism>
<protein>
    <submittedName>
        <fullName evidence="2">Uncharacterized protein</fullName>
    </submittedName>
</protein>
<accession>A0A931F5D2</accession>
<dbReference type="Proteomes" id="UP000605361">
    <property type="component" value="Unassembled WGS sequence"/>
</dbReference>
<feature type="region of interest" description="Disordered" evidence="1">
    <location>
        <begin position="171"/>
        <end position="196"/>
    </location>
</feature>
<evidence type="ECO:0000313" key="3">
    <source>
        <dbReference type="Proteomes" id="UP000605361"/>
    </source>
</evidence>
<dbReference type="RefSeq" id="WP_195900884.1">
    <property type="nucleotide sequence ID" value="NZ_JADOGI010000186.1"/>
</dbReference>
<gene>
    <name evidence="2" type="ORF">ITP53_41115</name>
</gene>
<keyword evidence="3" id="KW-1185">Reference proteome</keyword>
<dbReference type="AlphaFoldDB" id="A0A931F5D2"/>
<comment type="caution">
    <text evidence="2">The sequence shown here is derived from an EMBL/GenBank/DDBJ whole genome shotgun (WGS) entry which is preliminary data.</text>
</comment>